<protein>
    <submittedName>
        <fullName evidence="3">Zn(2)-C6 fungal-type domain-containing protein</fullName>
    </submittedName>
</protein>
<dbReference type="SUPFAM" id="SSF57701">
    <property type="entry name" value="Zn2/Cys6 DNA-binding domain"/>
    <property type="match status" value="1"/>
</dbReference>
<evidence type="ECO:0000313" key="3">
    <source>
        <dbReference type="EMBL" id="KAF7324367.1"/>
    </source>
</evidence>
<dbReference type="CDD" id="cd00067">
    <property type="entry name" value="GAL4"/>
    <property type="match status" value="1"/>
</dbReference>
<dbReference type="GO" id="GO:0008270">
    <property type="term" value="F:zinc ion binding"/>
    <property type="evidence" value="ECO:0007669"/>
    <property type="project" value="InterPro"/>
</dbReference>
<dbReference type="EMBL" id="JACAZH010000116">
    <property type="protein sequence ID" value="KAF7324367.1"/>
    <property type="molecule type" value="Genomic_DNA"/>
</dbReference>
<feature type="domain" description="Zn(2)-C6 fungal-type" evidence="2">
    <location>
        <begin position="30"/>
        <end position="66"/>
    </location>
</feature>
<feature type="compositionally biased region" description="Basic residues" evidence="1">
    <location>
        <begin position="1"/>
        <end position="10"/>
    </location>
</feature>
<proteinExistence type="predicted"/>
<dbReference type="PROSITE" id="PS50048">
    <property type="entry name" value="ZN2_CY6_FUNGAL_2"/>
    <property type="match status" value="1"/>
</dbReference>
<dbReference type="GO" id="GO:0000981">
    <property type="term" value="F:DNA-binding transcription factor activity, RNA polymerase II-specific"/>
    <property type="evidence" value="ECO:0007669"/>
    <property type="project" value="InterPro"/>
</dbReference>
<evidence type="ECO:0000256" key="1">
    <source>
        <dbReference type="SAM" id="MobiDB-lite"/>
    </source>
</evidence>
<dbReference type="Gene3D" id="4.10.240.10">
    <property type="entry name" value="Zn(2)-C6 fungal-type DNA-binding domain"/>
    <property type="match status" value="1"/>
</dbReference>
<dbReference type="Pfam" id="PF00172">
    <property type="entry name" value="Zn_clus"/>
    <property type="match status" value="1"/>
</dbReference>
<feature type="region of interest" description="Disordered" evidence="1">
    <location>
        <begin position="1"/>
        <end position="21"/>
    </location>
</feature>
<dbReference type="PROSITE" id="PS00463">
    <property type="entry name" value="ZN2_CY6_FUNGAL_1"/>
    <property type="match status" value="1"/>
</dbReference>
<reference evidence="3" key="1">
    <citation type="submission" date="2020-05" db="EMBL/GenBank/DDBJ databases">
        <title>Mycena genomes resolve the evolution of fungal bioluminescence.</title>
        <authorList>
            <person name="Tsai I.J."/>
        </authorList>
    </citation>
    <scope>NUCLEOTIDE SEQUENCE</scope>
    <source>
        <strain evidence="3">160909Yilan</strain>
    </source>
</reference>
<sequence length="215" mass="23312">MLPHTSHSHKPPSFYPVITPPPGHQRNRIACTNCRKKKIKCITEKKNPNPTTPCERCSKEGLKCEYVAISTNEGTSSRHDIQWVEPLDPESYARSQGAYPPPPASHNPAMYPGYSAQPAGPPRGQIPPHGYSSSSQYFPPAPGSGFQPGMPRMHGNQPPGAVNAAYSGTNPQPNYYGVSAPGNLAYSWSHPQVQPSYDGCICPTAQCMCGRRRAA</sequence>
<organism evidence="3 4">
    <name type="scientific">Mycena sanguinolenta</name>
    <dbReference type="NCBI Taxonomy" id="230812"/>
    <lineage>
        <taxon>Eukaryota</taxon>
        <taxon>Fungi</taxon>
        <taxon>Dikarya</taxon>
        <taxon>Basidiomycota</taxon>
        <taxon>Agaricomycotina</taxon>
        <taxon>Agaricomycetes</taxon>
        <taxon>Agaricomycetidae</taxon>
        <taxon>Agaricales</taxon>
        <taxon>Marasmiineae</taxon>
        <taxon>Mycenaceae</taxon>
        <taxon>Mycena</taxon>
    </lineage>
</organism>
<keyword evidence="4" id="KW-1185">Reference proteome</keyword>
<dbReference type="Proteomes" id="UP000623467">
    <property type="component" value="Unassembled WGS sequence"/>
</dbReference>
<dbReference type="OrthoDB" id="39175at2759"/>
<evidence type="ECO:0000313" key="4">
    <source>
        <dbReference type="Proteomes" id="UP000623467"/>
    </source>
</evidence>
<dbReference type="AlphaFoldDB" id="A0A8H6TX18"/>
<comment type="caution">
    <text evidence="3">The sequence shown here is derived from an EMBL/GenBank/DDBJ whole genome shotgun (WGS) entry which is preliminary data.</text>
</comment>
<name>A0A8H6TX18_9AGAR</name>
<gene>
    <name evidence="3" type="ORF">MSAN_02523200</name>
</gene>
<dbReference type="SMART" id="SM00066">
    <property type="entry name" value="GAL4"/>
    <property type="match status" value="1"/>
</dbReference>
<evidence type="ECO:0000259" key="2">
    <source>
        <dbReference type="PROSITE" id="PS50048"/>
    </source>
</evidence>
<accession>A0A8H6TX18</accession>
<dbReference type="InterPro" id="IPR036864">
    <property type="entry name" value="Zn2-C6_fun-type_DNA-bd_sf"/>
</dbReference>
<dbReference type="InterPro" id="IPR001138">
    <property type="entry name" value="Zn2Cys6_DnaBD"/>
</dbReference>